<dbReference type="InterPro" id="IPR015897">
    <property type="entry name" value="CHK_kinase-like"/>
</dbReference>
<evidence type="ECO:0000313" key="3">
    <source>
        <dbReference type="Proteomes" id="UP000515733"/>
    </source>
</evidence>
<accession>A0A6S6Y5T3</accession>
<dbReference type="InterPro" id="IPR052961">
    <property type="entry name" value="Oxido-Kinase-like_Enzymes"/>
</dbReference>
<keyword evidence="3" id="KW-1185">Reference proteome</keyword>
<protein>
    <recommendedName>
        <fullName evidence="1">CHK kinase-like domain-containing protein</fullName>
    </recommendedName>
</protein>
<dbReference type="PANTHER" id="PTHR23020:SF41">
    <property type="entry name" value="AMINOGLYCOSIDE PHOSPHOTRANSFERASE DOMAIN-CONTAINING PROTEIN"/>
    <property type="match status" value="1"/>
</dbReference>
<dbReference type="Pfam" id="PF02958">
    <property type="entry name" value="EcKL"/>
    <property type="match status" value="1"/>
</dbReference>
<feature type="domain" description="CHK kinase-like" evidence="1">
    <location>
        <begin position="148"/>
        <end position="329"/>
    </location>
</feature>
<dbReference type="EMBL" id="LR778301">
    <property type="protein sequence ID" value="CAB1367928.1"/>
    <property type="molecule type" value="Genomic_DNA"/>
</dbReference>
<reference evidence="2 3" key="1">
    <citation type="submission" date="2020-03" db="EMBL/GenBank/DDBJ databases">
        <authorList>
            <consortium name="Genoscope - CEA"/>
            <person name="William W."/>
        </authorList>
    </citation>
    <scope>NUCLEOTIDE SEQUENCE [LARGE SCALE GENOMIC DNA]</scope>
    <source>
        <strain evidence="3">DSM 16959</strain>
    </source>
</reference>
<sequence>MNSLTAFWAVMAEGLPALSRFALNSVGQGRRHAARVDGIDRQALEIALARQRPGLMLDGVKALHRHDGTSGRIYAAVDHHGASGQPPLPQDLFIKQLPIHRAGQLMACTLGIGLNEARIYDQITPSLPLRTPRCYGCWYDERDGDFLIVLEVLPKDSTRFPDILSSCSLEEARHVVTGLAHMHAAFWQHPRFNGDLSWVLPQGTGSRGRLMQAVPYFGIGAALKKFPDMFAPEVHRLGHRIRHSMEAIYREWRRGPLTLVHGDTHLGNMYFDPATAAAGLLDWQVAHRGQGMRDIAYFLITSLDTEFRRAHQVELLTLYHQTLAAQLPQAPTRTELERQYRFHSIYAWLGAVITRAAQTMQSDRITEVSIARVNAALLEMQVEDLLPH</sequence>
<name>A0A6S6Y5T3_9PROT</name>
<dbReference type="AlphaFoldDB" id="A0A6S6Y5T3"/>
<evidence type="ECO:0000313" key="2">
    <source>
        <dbReference type="EMBL" id="CAB1367928.1"/>
    </source>
</evidence>
<dbReference type="KEGG" id="doe:DENOEST_0763"/>
<proteinExistence type="predicted"/>
<dbReference type="OrthoDB" id="3806873at2"/>
<dbReference type="SUPFAM" id="SSF56112">
    <property type="entry name" value="Protein kinase-like (PK-like)"/>
    <property type="match status" value="1"/>
</dbReference>
<dbReference type="SMART" id="SM00587">
    <property type="entry name" value="CHK"/>
    <property type="match status" value="1"/>
</dbReference>
<dbReference type="Gene3D" id="3.90.1200.10">
    <property type="match status" value="1"/>
</dbReference>
<dbReference type="InterPro" id="IPR004119">
    <property type="entry name" value="EcKL"/>
</dbReference>
<dbReference type="RefSeq" id="WP_145770047.1">
    <property type="nucleotide sequence ID" value="NZ_LR778301.1"/>
</dbReference>
<dbReference type="PANTHER" id="PTHR23020">
    <property type="entry name" value="UNCHARACTERIZED NUCLEAR HORMONE RECEPTOR-RELATED"/>
    <property type="match status" value="1"/>
</dbReference>
<organism evidence="2 3">
    <name type="scientific">Denitratisoma oestradiolicum</name>
    <dbReference type="NCBI Taxonomy" id="311182"/>
    <lineage>
        <taxon>Bacteria</taxon>
        <taxon>Pseudomonadati</taxon>
        <taxon>Pseudomonadota</taxon>
        <taxon>Betaproteobacteria</taxon>
        <taxon>Nitrosomonadales</taxon>
        <taxon>Sterolibacteriaceae</taxon>
        <taxon>Denitratisoma</taxon>
    </lineage>
</organism>
<evidence type="ECO:0000259" key="1">
    <source>
        <dbReference type="SMART" id="SM00587"/>
    </source>
</evidence>
<dbReference type="InterPro" id="IPR011009">
    <property type="entry name" value="Kinase-like_dom_sf"/>
</dbReference>
<dbReference type="Proteomes" id="UP000515733">
    <property type="component" value="Chromosome"/>
</dbReference>
<gene>
    <name evidence="2" type="ORF">DENOEST_0763</name>
</gene>